<feature type="transmembrane region" description="Helical" evidence="1">
    <location>
        <begin position="39"/>
        <end position="59"/>
    </location>
</feature>
<dbReference type="Pfam" id="PF03729">
    <property type="entry name" value="DUF308"/>
    <property type="match status" value="1"/>
</dbReference>
<dbReference type="EMBL" id="CP038267">
    <property type="protein sequence ID" value="QBR91782.1"/>
    <property type="molecule type" value="Genomic_DNA"/>
</dbReference>
<dbReference type="Proteomes" id="UP000294894">
    <property type="component" value="Chromosome"/>
</dbReference>
<dbReference type="GO" id="GO:0005886">
    <property type="term" value="C:plasma membrane"/>
    <property type="evidence" value="ECO:0007669"/>
    <property type="project" value="TreeGrafter"/>
</dbReference>
<proteinExistence type="predicted"/>
<dbReference type="PANTHER" id="PTHR34989">
    <property type="entry name" value="PROTEIN HDED"/>
    <property type="match status" value="1"/>
</dbReference>
<feature type="transmembrane region" description="Helical" evidence="1">
    <location>
        <begin position="90"/>
        <end position="111"/>
    </location>
</feature>
<keyword evidence="3" id="KW-1185">Reference proteome</keyword>
<dbReference type="InterPro" id="IPR052712">
    <property type="entry name" value="Acid_resist_chaperone_HdeD"/>
</dbReference>
<dbReference type="RefSeq" id="WP_135074743.1">
    <property type="nucleotide sequence ID" value="NZ_CP038267.1"/>
</dbReference>
<feature type="transmembrane region" description="Helical" evidence="1">
    <location>
        <begin position="148"/>
        <end position="168"/>
    </location>
</feature>
<reference evidence="2 3" key="1">
    <citation type="submission" date="2019-03" db="EMBL/GenBank/DDBJ databases">
        <title>Three New Species of Nocardioides, Nocardioides euryhalodurans sp. nov., Nocardioides seonyuensis sp. nov. and Nocardioides eburneoflavus sp. nov., Iolated from Soil.</title>
        <authorList>
            <person name="Roh S.G."/>
            <person name="Lee C."/>
            <person name="Kim M.-K."/>
            <person name="Kim S.B."/>
        </authorList>
    </citation>
    <scope>NUCLEOTIDE SEQUENCE [LARGE SCALE GENOMIC DNA]</scope>
    <source>
        <strain evidence="2 3">MMS17-SY117</strain>
    </source>
</reference>
<dbReference type="PANTHER" id="PTHR34989:SF1">
    <property type="entry name" value="PROTEIN HDED"/>
    <property type="match status" value="1"/>
</dbReference>
<gene>
    <name evidence="2" type="ORF">EXE57_05475</name>
</gene>
<accession>A0A4V1BDN9</accession>
<evidence type="ECO:0000313" key="3">
    <source>
        <dbReference type="Proteomes" id="UP000294894"/>
    </source>
</evidence>
<dbReference type="KEGG" id="noy:EXE57_05475"/>
<feature type="transmembrane region" description="Helical" evidence="1">
    <location>
        <begin position="12"/>
        <end position="33"/>
    </location>
</feature>
<evidence type="ECO:0000256" key="1">
    <source>
        <dbReference type="SAM" id="Phobius"/>
    </source>
</evidence>
<name>A0A4V1BDN9_9ACTN</name>
<sequence>MSELTERRRTGWDLVLGALLVVVGLVLLAHAAFATVVSVVFVGWMILAAGLFTLTASLLRIGKEGFWTALLGGGTLSVLGIVFLRNTELAAVTLTLVAGAIFLSTGLARLVAAVQVPEARVPLVIGGGISTLLGLLVLFNLFDSSLVLLGVMLAVETIAEGVAIMVAGRGRERVTLGSHKAAPAV</sequence>
<feature type="transmembrane region" description="Helical" evidence="1">
    <location>
        <begin position="66"/>
        <end position="84"/>
    </location>
</feature>
<keyword evidence="1" id="KW-1133">Transmembrane helix</keyword>
<protein>
    <submittedName>
        <fullName evidence="2">Sulfate permease</fullName>
    </submittedName>
</protein>
<dbReference type="OrthoDB" id="5198585at2"/>
<keyword evidence="1" id="KW-0812">Transmembrane</keyword>
<feature type="transmembrane region" description="Helical" evidence="1">
    <location>
        <begin position="123"/>
        <end position="142"/>
    </location>
</feature>
<organism evidence="2 3">
    <name type="scientific">Nocardioides euryhalodurans</name>
    <dbReference type="NCBI Taxonomy" id="2518370"/>
    <lineage>
        <taxon>Bacteria</taxon>
        <taxon>Bacillati</taxon>
        <taxon>Actinomycetota</taxon>
        <taxon>Actinomycetes</taxon>
        <taxon>Propionibacteriales</taxon>
        <taxon>Nocardioidaceae</taxon>
        <taxon>Nocardioides</taxon>
    </lineage>
</organism>
<dbReference type="InterPro" id="IPR005325">
    <property type="entry name" value="DUF308_memb"/>
</dbReference>
<dbReference type="AlphaFoldDB" id="A0A4V1BDN9"/>
<evidence type="ECO:0000313" key="2">
    <source>
        <dbReference type="EMBL" id="QBR91782.1"/>
    </source>
</evidence>
<keyword evidence="1" id="KW-0472">Membrane</keyword>